<evidence type="ECO:0000259" key="1">
    <source>
        <dbReference type="PROSITE" id="PS51186"/>
    </source>
</evidence>
<dbReference type="Proteomes" id="UP000469545">
    <property type="component" value="Unassembled WGS sequence"/>
</dbReference>
<evidence type="ECO:0000313" key="2">
    <source>
        <dbReference type="EMBL" id="NEB15026.1"/>
    </source>
</evidence>
<dbReference type="EMBL" id="JAAGMB010000005">
    <property type="protein sequence ID" value="NEB15026.1"/>
    <property type="molecule type" value="Genomic_DNA"/>
</dbReference>
<organism evidence="2 3">
    <name type="scientific">Streptomyces coelicoflavus</name>
    <dbReference type="NCBI Taxonomy" id="285562"/>
    <lineage>
        <taxon>Bacteria</taxon>
        <taxon>Bacillati</taxon>
        <taxon>Actinomycetota</taxon>
        <taxon>Actinomycetes</taxon>
        <taxon>Kitasatosporales</taxon>
        <taxon>Streptomycetaceae</taxon>
        <taxon>Streptomyces</taxon>
    </lineage>
</organism>
<dbReference type="InterPro" id="IPR000182">
    <property type="entry name" value="GNAT_dom"/>
</dbReference>
<dbReference type="GO" id="GO:0016747">
    <property type="term" value="F:acyltransferase activity, transferring groups other than amino-acyl groups"/>
    <property type="evidence" value="ECO:0007669"/>
    <property type="project" value="InterPro"/>
</dbReference>
<dbReference type="SUPFAM" id="SSF55729">
    <property type="entry name" value="Acyl-CoA N-acyltransferases (Nat)"/>
    <property type="match status" value="1"/>
</dbReference>
<dbReference type="AlphaFoldDB" id="A0A6N9UEA5"/>
<comment type="caution">
    <text evidence="2">The sequence shown here is derived from an EMBL/GenBank/DDBJ whole genome shotgun (WGS) entry which is preliminary data.</text>
</comment>
<dbReference type="Pfam" id="PF00583">
    <property type="entry name" value="Acetyltransf_1"/>
    <property type="match status" value="1"/>
</dbReference>
<keyword evidence="3" id="KW-1185">Reference proteome</keyword>
<reference evidence="2 3" key="1">
    <citation type="submission" date="2020-01" db="EMBL/GenBank/DDBJ databases">
        <title>Insect and environment-associated Actinomycetes.</title>
        <authorList>
            <person name="Currrie C."/>
            <person name="Chevrette M."/>
            <person name="Carlson C."/>
            <person name="Stubbendieck R."/>
            <person name="Wendt-Pienkowski E."/>
        </authorList>
    </citation>
    <scope>NUCLEOTIDE SEQUENCE [LARGE SCALE GENOMIC DNA]</scope>
    <source>
        <strain evidence="2 3">SID14172</strain>
    </source>
</reference>
<sequence length="203" mass="21753">MVKPTAHTPEALVIAPVTNATRNAAFEFHRSTLGEFMLPVPPTTFQQMVEARQMVVVSRQGQIAGLCYVKPDGKELDAVPRWEFGGLHLVPGLRGRGLGTLLSAVAITAVTRADPKPVMGYVHRDNPAGMGLLVHGLGFVVTDQKVRLGPDDAPGHLRRDEAGFATAHVLRLPDAARAHLSDGLEHIGLDVDSPSVPVTLRSQ</sequence>
<feature type="domain" description="N-acetyltransferase" evidence="1">
    <location>
        <begin position="12"/>
        <end position="160"/>
    </location>
</feature>
<protein>
    <submittedName>
        <fullName evidence="2">GNAT family N-acetyltransferase</fullName>
    </submittedName>
</protein>
<proteinExistence type="predicted"/>
<gene>
    <name evidence="2" type="ORF">G3I46_00580</name>
</gene>
<evidence type="ECO:0000313" key="3">
    <source>
        <dbReference type="Proteomes" id="UP000469545"/>
    </source>
</evidence>
<dbReference type="Gene3D" id="3.40.630.30">
    <property type="match status" value="1"/>
</dbReference>
<dbReference type="InterPro" id="IPR016181">
    <property type="entry name" value="Acyl_CoA_acyltransferase"/>
</dbReference>
<name>A0A6N9UEA5_9ACTN</name>
<dbReference type="CDD" id="cd04301">
    <property type="entry name" value="NAT_SF"/>
    <property type="match status" value="1"/>
</dbReference>
<accession>A0A6N9UEA5</accession>
<dbReference type="RefSeq" id="WP_164138085.1">
    <property type="nucleotide sequence ID" value="NZ_JAAGMB010000005.1"/>
</dbReference>
<keyword evidence="2" id="KW-0808">Transferase</keyword>
<dbReference type="PROSITE" id="PS51186">
    <property type="entry name" value="GNAT"/>
    <property type="match status" value="1"/>
</dbReference>